<evidence type="ECO:0000256" key="2">
    <source>
        <dbReference type="ARBA" id="ARBA00023239"/>
    </source>
</evidence>
<dbReference type="CDD" id="cd11613">
    <property type="entry name" value="SAF_AH_GD"/>
    <property type="match status" value="1"/>
</dbReference>
<evidence type="ECO:0000313" key="5">
    <source>
        <dbReference type="Proteomes" id="UP000005713"/>
    </source>
</evidence>
<dbReference type="Pfam" id="PF04295">
    <property type="entry name" value="GD_AH_second"/>
    <property type="match status" value="1"/>
</dbReference>
<dbReference type="GO" id="GO:0016787">
    <property type="term" value="F:hydrolase activity"/>
    <property type="evidence" value="ECO:0007669"/>
    <property type="project" value="UniProtKB-KW"/>
</dbReference>
<dbReference type="Proteomes" id="UP000005713">
    <property type="component" value="Unassembled WGS sequence"/>
</dbReference>
<accession>A3K8T1</accession>
<dbReference type="GO" id="GO:0016829">
    <property type="term" value="F:lyase activity"/>
    <property type="evidence" value="ECO:0007669"/>
    <property type="project" value="UniProtKB-KW"/>
</dbReference>
<dbReference type="AlphaFoldDB" id="A3K8T1"/>
<dbReference type="PANTHER" id="PTHR30536:SF5">
    <property type="entry name" value="ALTRONATE DEHYDRATASE"/>
    <property type="match status" value="1"/>
</dbReference>
<proteinExistence type="inferred from homology"/>
<dbReference type="Gene3D" id="2.30.130.110">
    <property type="match status" value="1"/>
</dbReference>
<dbReference type="InterPro" id="IPR048332">
    <property type="entry name" value="GD_AH_C"/>
</dbReference>
<keyword evidence="5" id="KW-1185">Reference proteome</keyword>
<dbReference type="Pfam" id="PF08666">
    <property type="entry name" value="SAF"/>
    <property type="match status" value="1"/>
</dbReference>
<dbReference type="GO" id="GO:0019698">
    <property type="term" value="P:D-galacturonate catabolic process"/>
    <property type="evidence" value="ECO:0007669"/>
    <property type="project" value="TreeGrafter"/>
</dbReference>
<gene>
    <name evidence="4" type="ORF">SSE37_14989</name>
</gene>
<dbReference type="Pfam" id="PF20629">
    <property type="entry name" value="GD_AH_C"/>
    <property type="match status" value="1"/>
</dbReference>
<dbReference type="InterPro" id="IPR013974">
    <property type="entry name" value="SAF"/>
</dbReference>
<dbReference type="SMART" id="SM00858">
    <property type="entry name" value="SAF"/>
    <property type="match status" value="1"/>
</dbReference>
<name>A3K8T1_SAGS3</name>
<dbReference type="PANTHER" id="PTHR30536">
    <property type="entry name" value="ALTRONATE/GALACTARATE DEHYDRATASE"/>
    <property type="match status" value="1"/>
</dbReference>
<evidence type="ECO:0000259" key="3">
    <source>
        <dbReference type="SMART" id="SM00858"/>
    </source>
</evidence>
<reference evidence="4 5" key="1">
    <citation type="submission" date="2006-06" db="EMBL/GenBank/DDBJ databases">
        <authorList>
            <person name="Moran M.A."/>
            <person name="Ferriera S."/>
            <person name="Johnson J."/>
            <person name="Kravitz S."/>
            <person name="Beeson K."/>
            <person name="Sutton G."/>
            <person name="Rogers Y.-H."/>
            <person name="Friedman R."/>
            <person name="Frazier M."/>
            <person name="Venter J.C."/>
        </authorList>
    </citation>
    <scope>NUCLEOTIDE SEQUENCE [LARGE SCALE GENOMIC DNA]</scope>
    <source>
        <strain evidence="4 5">E-37</strain>
    </source>
</reference>
<dbReference type="EMBL" id="AAYA01000015">
    <property type="protein sequence ID" value="EBA06519.1"/>
    <property type="molecule type" value="Genomic_DNA"/>
</dbReference>
<organism evidence="4 5">
    <name type="scientific">Sagittula stellata (strain ATCC 700073 / DSM 11524 / E-37)</name>
    <dbReference type="NCBI Taxonomy" id="388399"/>
    <lineage>
        <taxon>Bacteria</taxon>
        <taxon>Pseudomonadati</taxon>
        <taxon>Pseudomonadota</taxon>
        <taxon>Alphaproteobacteria</taxon>
        <taxon>Rhodobacterales</taxon>
        <taxon>Roseobacteraceae</taxon>
        <taxon>Sagittula</taxon>
    </lineage>
</organism>
<dbReference type="RefSeq" id="WP_005862558.1">
    <property type="nucleotide sequence ID" value="NZ_AAYA01000015.1"/>
</dbReference>
<comment type="similarity">
    <text evidence="1">Belongs to the UxaA family.</text>
</comment>
<evidence type="ECO:0000256" key="1">
    <source>
        <dbReference type="ARBA" id="ARBA00010986"/>
    </source>
</evidence>
<feature type="domain" description="SAF" evidence="3">
    <location>
        <begin position="28"/>
        <end position="96"/>
    </location>
</feature>
<evidence type="ECO:0000313" key="4">
    <source>
        <dbReference type="EMBL" id="EBA06519.1"/>
    </source>
</evidence>
<keyword evidence="4" id="KW-0378">Hydrolase</keyword>
<dbReference type="InterPro" id="IPR044144">
    <property type="entry name" value="SAF_UxaA/GarD"/>
</dbReference>
<dbReference type="InterPro" id="IPR007392">
    <property type="entry name" value="GD_AH_second"/>
</dbReference>
<comment type="caution">
    <text evidence="4">The sequence shown here is derived from an EMBL/GenBank/DDBJ whole genome shotgun (WGS) entry which is preliminary data.</text>
</comment>
<protein>
    <submittedName>
        <fullName evidence="4">Putative altronate hydrolase (Altronic acid hydratase) protein</fullName>
    </submittedName>
</protein>
<sequence length="521" mass="54502">MTDASLHTGAGAPQRTMAGKLIHLDPQDNTAVARDSIAAGTDLGHGLVALADVPAGHKVATRHIARGGPVVKYATVIGFAGADCPPGTYLHTHNVLMDEVQKDYRFAQDYRAPDLLPAQQRATFLGYARADGRVGTRNYIGVFITVNCAATVARKVAAHFDADRLQDFPNVDGVVPFIHQQGCGMEGTGEAMDLLHRTLAGYIRHPNIAGALVLSLGCERNNLDRFFRDTALESGKMLHTVRMQDVGGTAAAIAEGKAAIRAMLPEANAATRTPQSAEHITVGLQCGGSDGFSGLSANPALGRAVDLLTRNGGTAILSEFPELYGIEHTLTARAKDEETGRAILDRIRWWLDYTDGKDVQMQGVVGPGNMQGGLANVIEKALGGAKKGGSTGIQAVYRYAEPVTARGLVLMDTPGYDPVAATGQLAGGANLIAFTTGRGSCFGSYPAPTIKLASNTPMYTKMLGDMDINCGTVIDGATTLDALGETIFARILATASGEATKSEAAGVGADEFAPWPIGVTG</sequence>
<dbReference type="InterPro" id="IPR052172">
    <property type="entry name" value="UxaA_altronate/galactarate_dh"/>
</dbReference>
<keyword evidence="2" id="KW-0456">Lyase</keyword>
<dbReference type="eggNOG" id="COG2721">
    <property type="taxonomic scope" value="Bacteria"/>
</dbReference>